<evidence type="ECO:0000256" key="1">
    <source>
        <dbReference type="ARBA" id="ARBA00022563"/>
    </source>
</evidence>
<dbReference type="Gene3D" id="3.40.50.170">
    <property type="entry name" value="Formyl transferase, N-terminal domain"/>
    <property type="match status" value="1"/>
</dbReference>
<dbReference type="CDD" id="cd08648">
    <property type="entry name" value="FMT_core_Formyl-FH4-Hydrolase_C"/>
    <property type="match status" value="1"/>
</dbReference>
<keyword evidence="2" id="KW-0378">Hydrolase</keyword>
<dbReference type="GO" id="GO:0006520">
    <property type="term" value="P:amino acid metabolic process"/>
    <property type="evidence" value="ECO:0007669"/>
    <property type="project" value="UniProtKB-ARBA"/>
</dbReference>
<dbReference type="NCBIfam" id="TIGR00655">
    <property type="entry name" value="PurU"/>
    <property type="match status" value="1"/>
</dbReference>
<gene>
    <name evidence="4" type="ORF">HDU87_007125</name>
</gene>
<keyword evidence="5" id="KW-1185">Reference proteome</keyword>
<dbReference type="GO" id="GO:0046394">
    <property type="term" value="P:carboxylic acid biosynthetic process"/>
    <property type="evidence" value="ECO:0007669"/>
    <property type="project" value="UniProtKB-ARBA"/>
</dbReference>
<dbReference type="InterPro" id="IPR002376">
    <property type="entry name" value="Formyl_transf_N"/>
</dbReference>
<organism evidence="4 5">
    <name type="scientific">Geranomyces variabilis</name>
    <dbReference type="NCBI Taxonomy" id="109894"/>
    <lineage>
        <taxon>Eukaryota</taxon>
        <taxon>Fungi</taxon>
        <taxon>Fungi incertae sedis</taxon>
        <taxon>Chytridiomycota</taxon>
        <taxon>Chytridiomycota incertae sedis</taxon>
        <taxon>Chytridiomycetes</taxon>
        <taxon>Spizellomycetales</taxon>
        <taxon>Powellomycetaceae</taxon>
        <taxon>Geranomyces</taxon>
    </lineage>
</organism>
<dbReference type="InterPro" id="IPR044074">
    <property type="entry name" value="PurU_ACT"/>
</dbReference>
<dbReference type="PANTHER" id="PTHR42706">
    <property type="entry name" value="FORMYLTETRAHYDROFOLATE DEFORMYLASE"/>
    <property type="match status" value="1"/>
</dbReference>
<dbReference type="Gene3D" id="3.30.70.260">
    <property type="match status" value="1"/>
</dbReference>
<dbReference type="GO" id="GO:0006189">
    <property type="term" value="P:'de novo' IMP biosynthetic process"/>
    <property type="evidence" value="ECO:0007669"/>
    <property type="project" value="InterPro"/>
</dbReference>
<protein>
    <recommendedName>
        <fullName evidence="3">Formyl transferase N-terminal domain-containing protein</fullName>
    </recommendedName>
</protein>
<dbReference type="CDD" id="cd04875">
    <property type="entry name" value="ACT_F4HF-DF"/>
    <property type="match status" value="1"/>
</dbReference>
<dbReference type="InterPro" id="IPR041729">
    <property type="entry name" value="Formyl-FH4-Hydrolase_C"/>
</dbReference>
<name>A0AAD5XNI1_9FUNG</name>
<feature type="domain" description="Formyl transferase N-terminal" evidence="3">
    <location>
        <begin position="90"/>
        <end position="265"/>
    </location>
</feature>
<comment type="caution">
    <text evidence="4">The sequence shown here is derived from an EMBL/GenBank/DDBJ whole genome shotgun (WGS) entry which is preliminary data.</text>
</comment>
<dbReference type="SUPFAM" id="SSF55021">
    <property type="entry name" value="ACT-like"/>
    <property type="match status" value="1"/>
</dbReference>
<dbReference type="PRINTS" id="PR01575">
    <property type="entry name" value="FFH4HYDRLASE"/>
</dbReference>
<dbReference type="PANTHER" id="PTHR42706:SF1">
    <property type="entry name" value="FORMYLTETRAHYDROFOLATE DEFORMYLASE 2, MITOCHONDRIAL"/>
    <property type="match status" value="1"/>
</dbReference>
<evidence type="ECO:0000259" key="3">
    <source>
        <dbReference type="Pfam" id="PF00551"/>
    </source>
</evidence>
<dbReference type="EMBL" id="JADGJQ010000064">
    <property type="protein sequence ID" value="KAJ3174533.1"/>
    <property type="molecule type" value="Genomic_DNA"/>
</dbReference>
<reference evidence="4" key="1">
    <citation type="submission" date="2020-05" db="EMBL/GenBank/DDBJ databases">
        <title>Phylogenomic resolution of chytrid fungi.</title>
        <authorList>
            <person name="Stajich J.E."/>
            <person name="Amses K."/>
            <person name="Simmons R."/>
            <person name="Seto K."/>
            <person name="Myers J."/>
            <person name="Bonds A."/>
            <person name="Quandt C.A."/>
            <person name="Barry K."/>
            <person name="Liu P."/>
            <person name="Grigoriev I."/>
            <person name="Longcore J.E."/>
            <person name="James T.Y."/>
        </authorList>
    </citation>
    <scope>NUCLEOTIDE SEQUENCE</scope>
    <source>
        <strain evidence="4">JEL0379</strain>
    </source>
</reference>
<evidence type="ECO:0000313" key="5">
    <source>
        <dbReference type="Proteomes" id="UP001212152"/>
    </source>
</evidence>
<dbReference type="InterPro" id="IPR036477">
    <property type="entry name" value="Formyl_transf_N_sf"/>
</dbReference>
<proteinExistence type="inferred from homology"/>
<dbReference type="Proteomes" id="UP001212152">
    <property type="component" value="Unassembled WGS sequence"/>
</dbReference>
<dbReference type="SUPFAM" id="SSF53328">
    <property type="entry name" value="Formyltransferase"/>
    <property type="match status" value="1"/>
</dbReference>
<dbReference type="PIRSF" id="PIRSF036480">
    <property type="entry name" value="FormyFH4_hydr"/>
    <property type="match status" value="1"/>
</dbReference>
<dbReference type="InterPro" id="IPR045865">
    <property type="entry name" value="ACT-like_dom_sf"/>
</dbReference>
<dbReference type="NCBIfam" id="NF004684">
    <property type="entry name" value="PRK06027.1"/>
    <property type="match status" value="1"/>
</dbReference>
<dbReference type="Pfam" id="PF00551">
    <property type="entry name" value="Formyl_trans_N"/>
    <property type="match status" value="1"/>
</dbReference>
<dbReference type="AlphaFoldDB" id="A0AAD5XNI1"/>
<sequence length="284" mass="31893">MPSTTAILLLVCRDTPGIVAALTGFILENRGNLIDCDFHNDAESQMFLGRLEWKFDDSALCRDDLRSRLSTVCSRYDGRFELHFSDVKQRIAVFCSKQDHCLLDLLQGSQLADTNYQIALVVSNHETLRPIVDSHSIPFVHTPVTRDIKAAAEARHLELLAEHKIDLIVMAKYMQILSGTFIAAFPNVINIHHSFLPSFAGAKPYHQAHARGVKLIGATAHYATEDLDCGPIIEQEVVRISHRDSVEDLVRKGKETERTVLARAVRLHLLRRVLTYGNKTVVFA</sequence>
<dbReference type="InterPro" id="IPR004810">
    <property type="entry name" value="PurU"/>
</dbReference>
<evidence type="ECO:0000256" key="2">
    <source>
        <dbReference type="ARBA" id="ARBA00022801"/>
    </source>
</evidence>
<accession>A0AAD5XNI1</accession>
<keyword evidence="1" id="KW-0554">One-carbon metabolism</keyword>
<dbReference type="HAMAP" id="MF_01927">
    <property type="entry name" value="PurU"/>
    <property type="match status" value="1"/>
</dbReference>
<evidence type="ECO:0000313" key="4">
    <source>
        <dbReference type="EMBL" id="KAJ3174533.1"/>
    </source>
</evidence>
<dbReference type="GO" id="GO:0008864">
    <property type="term" value="F:formyltetrahydrofolate deformylase activity"/>
    <property type="evidence" value="ECO:0007669"/>
    <property type="project" value="InterPro"/>
</dbReference>
<dbReference type="GO" id="GO:0006730">
    <property type="term" value="P:one-carbon metabolic process"/>
    <property type="evidence" value="ECO:0007669"/>
    <property type="project" value="UniProtKB-KW"/>
</dbReference>